<dbReference type="InterPro" id="IPR032675">
    <property type="entry name" value="LRR_dom_sf"/>
</dbReference>
<evidence type="ECO:0000256" key="4">
    <source>
        <dbReference type="SAM" id="SignalP"/>
    </source>
</evidence>
<dbReference type="Gene3D" id="2.10.25.10">
    <property type="entry name" value="Laminin"/>
    <property type="match status" value="1"/>
</dbReference>
<dbReference type="InterPro" id="IPR014756">
    <property type="entry name" value="Ig_E-set"/>
</dbReference>
<organism evidence="7 8">
    <name type="scientific">Cymbomonas tetramitiformis</name>
    <dbReference type="NCBI Taxonomy" id="36881"/>
    <lineage>
        <taxon>Eukaryota</taxon>
        <taxon>Viridiplantae</taxon>
        <taxon>Chlorophyta</taxon>
        <taxon>Pyramimonadophyceae</taxon>
        <taxon>Pyramimonadales</taxon>
        <taxon>Pyramimonadaceae</taxon>
        <taxon>Cymbomonas</taxon>
    </lineage>
</organism>
<dbReference type="PROSITE" id="PS01186">
    <property type="entry name" value="EGF_2"/>
    <property type="match status" value="1"/>
</dbReference>
<keyword evidence="3" id="KW-1133">Transmembrane helix</keyword>
<keyword evidence="4" id="KW-0732">Signal</keyword>
<dbReference type="InterPro" id="IPR000742">
    <property type="entry name" value="EGF"/>
</dbReference>
<feature type="signal peptide" evidence="4">
    <location>
        <begin position="1"/>
        <end position="22"/>
    </location>
</feature>
<keyword evidence="8" id="KW-1185">Reference proteome</keyword>
<dbReference type="PANTHER" id="PTHR48004">
    <property type="entry name" value="OS01G0149700 PROTEIN"/>
    <property type="match status" value="1"/>
</dbReference>
<dbReference type="Pfam" id="PF01833">
    <property type="entry name" value="TIG"/>
    <property type="match status" value="1"/>
</dbReference>
<gene>
    <name evidence="7" type="ORF">CYMTET_14876</name>
</gene>
<evidence type="ECO:0000256" key="1">
    <source>
        <dbReference type="ARBA" id="ARBA00004430"/>
    </source>
</evidence>
<evidence type="ECO:0000313" key="7">
    <source>
        <dbReference type="EMBL" id="KAK3277094.1"/>
    </source>
</evidence>
<accession>A0AAE0GF70</accession>
<dbReference type="InterPro" id="IPR002909">
    <property type="entry name" value="IPT_dom"/>
</dbReference>
<dbReference type="InterPro" id="IPR001611">
    <property type="entry name" value="Leu-rich_rpt"/>
</dbReference>
<protein>
    <recommendedName>
        <fullName evidence="5 6">EGF-like domain-containing protein</fullName>
    </recommendedName>
</protein>
<dbReference type="AlphaFoldDB" id="A0AAE0GF70"/>
<dbReference type="Pfam" id="PF13855">
    <property type="entry name" value="LRR_8"/>
    <property type="match status" value="1"/>
</dbReference>
<evidence type="ECO:0000259" key="5">
    <source>
        <dbReference type="PROSITE" id="PS00022"/>
    </source>
</evidence>
<dbReference type="GO" id="GO:0005930">
    <property type="term" value="C:axoneme"/>
    <property type="evidence" value="ECO:0007669"/>
    <property type="project" value="UniProtKB-SubCell"/>
</dbReference>
<dbReference type="InterPro" id="IPR052941">
    <property type="entry name" value="StomDev_PlantInt_Reg"/>
</dbReference>
<sequence length="871" mass="96229">MGSPTTLFVVLSFFACISLSDAAIRSLQQTESTACPTGSDAVINDDDVPSLGRMGYVYDSDGNPTRGLDKKTLINGCTYLVTISDQTELYLVIKRPTNTSRLVYNFAWKGDYQQPVTIFSWEGQCCSGKLVHPFIDLGGRQAAIYGDWAVKPPSWSDVLVWKTEQNGQDKYHCRPACRGFNSEPWGPGSPHEESEGLLYITISTWLSYGSVSGEFSFEFQEAKPIIKEDQLAVLKDVYNECCWPTAQYMPDNWDWETHKQTTSGDTDEKPYCDWLADHDVSNVSWPFDEDDCEEIDYVFCDNDGNVEELDLSEFGLQCEFPDVLNALTGIRHLNLESNKFSGKLPAQVVDLPQLERIEVSRNMLTGSIPCPSANNITILSVAANHMSGGISTCLGEMRNLENLDLSANLLTGTIPTELGRLSGLLELDLSQNMLTGRLPEEFGRLSELVFFRASRNYITGFTPMLLNVLTNLVQLDLSYCSFDGPLPSISEEMKKLRSLHLTSNHFNGSISEQFSQLMNIFQDGSASFAEGVELYMGSNDFSGPLPYELYEMVYSTAYSVQKIDLGGNHFRCDKATGSWPEWALRMEDSNTKKEYSFMIGRCTPVPRIHSITPTKASPGQQVTVHGESFEPSQEAKCKFTLPDGTSMITNSAFLESDTVFCLMPQDILAHEGVFKDTRVVITVANFGEDYYTEDTVQDYVPVYVEVACADGYAGHECEYSEVETCSGKGTVNDDGSCTCDDGFEGSDCGTSSKSMPKYAIVLIVGLVLFIAAGCSFMVYLVHKERKGDPVFMQLAAPLLDHEKDAPDEAEAAAGIGEAPEGFALQEFQQVPEICEDVRTDINRMTDNIEAATSDDLSEVKLDVDGESGASV</sequence>
<dbReference type="EMBL" id="LGRX02006255">
    <property type="protein sequence ID" value="KAK3277094.1"/>
    <property type="molecule type" value="Genomic_DNA"/>
</dbReference>
<comment type="subcellular location">
    <subcellularLocation>
        <location evidence="1">Cytoplasm</location>
        <location evidence="1">Cytoskeleton</location>
        <location evidence="1">Cilium axoneme</location>
    </subcellularLocation>
</comment>
<dbReference type="FunFam" id="3.80.10.10:FF:000383">
    <property type="entry name" value="Leucine-rich repeat receptor protein kinase EMS1"/>
    <property type="match status" value="1"/>
</dbReference>
<dbReference type="SUPFAM" id="SSF81296">
    <property type="entry name" value="E set domains"/>
    <property type="match status" value="1"/>
</dbReference>
<dbReference type="PANTHER" id="PTHR48004:SF59">
    <property type="entry name" value="LEUCINE-RICH REPEAT-CONTAINING N-TERMINAL PLANT-TYPE DOMAIN-CONTAINING PROTEIN"/>
    <property type="match status" value="1"/>
</dbReference>
<feature type="domain" description="EGF-like" evidence="5 6">
    <location>
        <begin position="737"/>
        <end position="748"/>
    </location>
</feature>
<dbReference type="SUPFAM" id="SSF52058">
    <property type="entry name" value="L domain-like"/>
    <property type="match status" value="1"/>
</dbReference>
<feature type="chain" id="PRO_5041983378" description="EGF-like domain-containing protein" evidence="4">
    <location>
        <begin position="23"/>
        <end position="871"/>
    </location>
</feature>
<keyword evidence="3" id="KW-0472">Membrane</keyword>
<evidence type="ECO:0000259" key="6">
    <source>
        <dbReference type="PROSITE" id="PS01186"/>
    </source>
</evidence>
<dbReference type="Pfam" id="PF00560">
    <property type="entry name" value="LRR_1"/>
    <property type="match status" value="2"/>
</dbReference>
<name>A0AAE0GF70_9CHLO</name>
<dbReference type="InterPro" id="IPR013783">
    <property type="entry name" value="Ig-like_fold"/>
</dbReference>
<keyword evidence="2" id="KW-0677">Repeat</keyword>
<dbReference type="Proteomes" id="UP001190700">
    <property type="component" value="Unassembled WGS sequence"/>
</dbReference>
<comment type="caution">
    <text evidence="7">The sequence shown here is derived from an EMBL/GenBank/DDBJ whole genome shotgun (WGS) entry which is preliminary data.</text>
</comment>
<reference evidence="7 8" key="1">
    <citation type="journal article" date="2015" name="Genome Biol. Evol.">
        <title>Comparative Genomics of a Bacterivorous Green Alga Reveals Evolutionary Causalities and Consequences of Phago-Mixotrophic Mode of Nutrition.</title>
        <authorList>
            <person name="Burns J.A."/>
            <person name="Paasch A."/>
            <person name="Narechania A."/>
            <person name="Kim E."/>
        </authorList>
    </citation>
    <scope>NUCLEOTIDE SEQUENCE [LARGE SCALE GENOMIC DNA]</scope>
    <source>
        <strain evidence="7 8">PLY_AMNH</strain>
    </source>
</reference>
<proteinExistence type="predicted"/>
<keyword evidence="3" id="KW-0812">Transmembrane</keyword>
<feature type="transmembrane region" description="Helical" evidence="3">
    <location>
        <begin position="758"/>
        <end position="781"/>
    </location>
</feature>
<evidence type="ECO:0000256" key="3">
    <source>
        <dbReference type="SAM" id="Phobius"/>
    </source>
</evidence>
<evidence type="ECO:0000256" key="2">
    <source>
        <dbReference type="ARBA" id="ARBA00022737"/>
    </source>
</evidence>
<dbReference type="Gene3D" id="3.80.10.10">
    <property type="entry name" value="Ribonuclease Inhibitor"/>
    <property type="match status" value="3"/>
</dbReference>
<dbReference type="PROSITE" id="PS00022">
    <property type="entry name" value="EGF_1"/>
    <property type="match status" value="1"/>
</dbReference>
<dbReference type="Gene3D" id="2.60.40.10">
    <property type="entry name" value="Immunoglobulins"/>
    <property type="match status" value="1"/>
</dbReference>
<evidence type="ECO:0000313" key="8">
    <source>
        <dbReference type="Proteomes" id="UP001190700"/>
    </source>
</evidence>